<keyword evidence="5" id="KW-0676">Redox-active center</keyword>
<dbReference type="PANTHER" id="PTHR42852:SF6">
    <property type="entry name" value="THIOL:DISULFIDE INTERCHANGE PROTEIN DSBE"/>
    <property type="match status" value="1"/>
</dbReference>
<dbReference type="SUPFAM" id="SSF52833">
    <property type="entry name" value="Thioredoxin-like"/>
    <property type="match status" value="1"/>
</dbReference>
<comment type="similarity">
    <text evidence="2">Belongs to the thioredoxin family. DsbE subfamily.</text>
</comment>
<dbReference type="GO" id="GO:0017004">
    <property type="term" value="P:cytochrome complex assembly"/>
    <property type="evidence" value="ECO:0007669"/>
    <property type="project" value="UniProtKB-KW"/>
</dbReference>
<dbReference type="InterPro" id="IPR036249">
    <property type="entry name" value="Thioredoxin-like_sf"/>
</dbReference>
<dbReference type="Pfam" id="PF08534">
    <property type="entry name" value="Redoxin"/>
    <property type="match status" value="1"/>
</dbReference>
<evidence type="ECO:0000256" key="4">
    <source>
        <dbReference type="ARBA" id="ARBA00023157"/>
    </source>
</evidence>
<dbReference type="InterPro" id="IPR050553">
    <property type="entry name" value="Thioredoxin_ResA/DsbE_sf"/>
</dbReference>
<dbReference type="Gene3D" id="3.40.30.10">
    <property type="entry name" value="Glutaredoxin"/>
    <property type="match status" value="1"/>
</dbReference>
<dbReference type="OrthoDB" id="9799347at2"/>
<dbReference type="RefSeq" id="WP_097373078.1">
    <property type="nucleotide sequence ID" value="NZ_CP021404.1"/>
</dbReference>
<organism evidence="7 8">
    <name type="scientific">Pacificitalea manganoxidans</name>
    <dbReference type="NCBI Taxonomy" id="1411902"/>
    <lineage>
        <taxon>Bacteria</taxon>
        <taxon>Pseudomonadati</taxon>
        <taxon>Pseudomonadota</taxon>
        <taxon>Alphaproteobacteria</taxon>
        <taxon>Rhodobacterales</taxon>
        <taxon>Paracoccaceae</taxon>
        <taxon>Pacificitalea</taxon>
    </lineage>
</organism>
<reference evidence="7 8" key="1">
    <citation type="submission" date="2017-05" db="EMBL/GenBank/DDBJ databases">
        <title>Comparative genomic and metabolic analysis of manganese-oxidizing mechanisms in Celeribater manganoxidans DY25T: its adaption to the environment of polymetallic nodule.</title>
        <authorList>
            <person name="Wang X."/>
        </authorList>
    </citation>
    <scope>NUCLEOTIDE SEQUENCE [LARGE SCALE GENOMIC DNA]</scope>
    <source>
        <strain evidence="7 8">DY25</strain>
    </source>
</reference>
<dbReference type="CDD" id="cd03010">
    <property type="entry name" value="TlpA_like_DsbE"/>
    <property type="match status" value="1"/>
</dbReference>
<keyword evidence="4" id="KW-1015">Disulfide bond</keyword>
<dbReference type="GO" id="GO:0030288">
    <property type="term" value="C:outer membrane-bounded periplasmic space"/>
    <property type="evidence" value="ECO:0007669"/>
    <property type="project" value="InterPro"/>
</dbReference>
<evidence type="ECO:0000256" key="1">
    <source>
        <dbReference type="ARBA" id="ARBA00004196"/>
    </source>
</evidence>
<accession>A0A291LYY9</accession>
<keyword evidence="3" id="KW-0201">Cytochrome c-type biogenesis</keyword>
<dbReference type="Proteomes" id="UP000219050">
    <property type="component" value="Chromosome"/>
</dbReference>
<dbReference type="AlphaFoldDB" id="A0A291LYY9"/>
<dbReference type="InterPro" id="IPR017937">
    <property type="entry name" value="Thioredoxin_CS"/>
</dbReference>
<gene>
    <name evidence="7" type="ORF">CBW24_06720</name>
</gene>
<dbReference type="PROSITE" id="PS51352">
    <property type="entry name" value="THIOREDOXIN_2"/>
    <property type="match status" value="1"/>
</dbReference>
<name>A0A291LYY9_9RHOB</name>
<evidence type="ECO:0000256" key="2">
    <source>
        <dbReference type="ARBA" id="ARBA00007758"/>
    </source>
</evidence>
<dbReference type="PANTHER" id="PTHR42852">
    <property type="entry name" value="THIOL:DISULFIDE INTERCHANGE PROTEIN DSBE"/>
    <property type="match status" value="1"/>
</dbReference>
<evidence type="ECO:0000256" key="3">
    <source>
        <dbReference type="ARBA" id="ARBA00022748"/>
    </source>
</evidence>
<dbReference type="InterPro" id="IPR013766">
    <property type="entry name" value="Thioredoxin_domain"/>
</dbReference>
<evidence type="ECO:0000313" key="7">
    <source>
        <dbReference type="EMBL" id="ATI41718.1"/>
    </source>
</evidence>
<dbReference type="KEGG" id="cmag:CBW24_06720"/>
<sequence>MAKISPLMILPPAIFAALAGLFMSGLVREDPDQLPSARAGQSAPPLTVTALGDLPGFDDDTLRDGEVKLVNFWASWCAPCRVEHPNLTALAEAGLAVYGINYKDEPDNALGFLDELGNPYRGVIADRTARTAIDWGVYGVPETYVVDGDGTILTRFAGPLTERSIESTLRPALEEAGVTLPDPLPVE</sequence>
<proteinExistence type="inferred from homology"/>
<evidence type="ECO:0000256" key="5">
    <source>
        <dbReference type="ARBA" id="ARBA00023284"/>
    </source>
</evidence>
<dbReference type="InterPro" id="IPR004799">
    <property type="entry name" value="Periplasmic_diS_OxRdtase_DsbE"/>
</dbReference>
<dbReference type="InterPro" id="IPR013740">
    <property type="entry name" value="Redoxin"/>
</dbReference>
<dbReference type="EMBL" id="CP021404">
    <property type="protein sequence ID" value="ATI41718.1"/>
    <property type="molecule type" value="Genomic_DNA"/>
</dbReference>
<keyword evidence="8" id="KW-1185">Reference proteome</keyword>
<comment type="subcellular location">
    <subcellularLocation>
        <location evidence="1">Cell envelope</location>
    </subcellularLocation>
</comment>
<dbReference type="GO" id="GO:0015036">
    <property type="term" value="F:disulfide oxidoreductase activity"/>
    <property type="evidence" value="ECO:0007669"/>
    <property type="project" value="InterPro"/>
</dbReference>
<evidence type="ECO:0000259" key="6">
    <source>
        <dbReference type="PROSITE" id="PS51352"/>
    </source>
</evidence>
<evidence type="ECO:0000313" key="8">
    <source>
        <dbReference type="Proteomes" id="UP000219050"/>
    </source>
</evidence>
<feature type="domain" description="Thioredoxin" evidence="6">
    <location>
        <begin position="37"/>
        <end position="174"/>
    </location>
</feature>
<dbReference type="NCBIfam" id="TIGR00385">
    <property type="entry name" value="dsbE"/>
    <property type="match status" value="1"/>
</dbReference>
<protein>
    <submittedName>
        <fullName evidence="7">Thiol:disulfide interchange protein</fullName>
    </submittedName>
</protein>
<dbReference type="PROSITE" id="PS00194">
    <property type="entry name" value="THIOREDOXIN_1"/>
    <property type="match status" value="1"/>
</dbReference>